<accession>B6IWG0</accession>
<reference evidence="1 2" key="1">
    <citation type="journal article" date="2010" name="BMC Genomics">
        <title>Metabolic flexibility revealed in the genome of the cyst-forming alpha-1 proteobacterium Rhodospirillum centenum.</title>
        <authorList>
            <person name="Lu Y.K."/>
            <person name="Marden J."/>
            <person name="Han M."/>
            <person name="Swingley W.D."/>
            <person name="Mastrian S.D."/>
            <person name="Chowdhury S.R."/>
            <person name="Hao J."/>
            <person name="Helmy T."/>
            <person name="Kim S."/>
            <person name="Kurdoglu A.A."/>
            <person name="Matthies H.J."/>
            <person name="Rollo D."/>
            <person name="Stothard P."/>
            <person name="Blankenship R.E."/>
            <person name="Bauer C.E."/>
            <person name="Touchman J.W."/>
        </authorList>
    </citation>
    <scope>NUCLEOTIDE SEQUENCE [LARGE SCALE GENOMIC DNA]</scope>
    <source>
        <strain evidence="2">ATCC 51521 / SW</strain>
    </source>
</reference>
<dbReference type="RefSeq" id="WP_012568412.1">
    <property type="nucleotide sequence ID" value="NC_011420.2"/>
</dbReference>
<proteinExistence type="predicted"/>
<dbReference type="OrthoDB" id="7359869at2"/>
<name>B6IWG0_RHOCS</name>
<evidence type="ECO:0000313" key="1">
    <source>
        <dbReference type="EMBL" id="ACJ00634.1"/>
    </source>
</evidence>
<evidence type="ECO:0000313" key="2">
    <source>
        <dbReference type="Proteomes" id="UP000001591"/>
    </source>
</evidence>
<organism evidence="1 2">
    <name type="scientific">Rhodospirillum centenum (strain ATCC 51521 / SW)</name>
    <dbReference type="NCBI Taxonomy" id="414684"/>
    <lineage>
        <taxon>Bacteria</taxon>
        <taxon>Pseudomonadati</taxon>
        <taxon>Pseudomonadota</taxon>
        <taxon>Alphaproteobacteria</taxon>
        <taxon>Rhodospirillales</taxon>
        <taxon>Rhodospirillaceae</taxon>
        <taxon>Rhodospirillum</taxon>
    </lineage>
</organism>
<dbReference type="AlphaFoldDB" id="B6IWG0"/>
<protein>
    <submittedName>
        <fullName evidence="1">Uncharacterized protein</fullName>
    </submittedName>
</protein>
<dbReference type="KEGG" id="rce:RC1_3272"/>
<dbReference type="Proteomes" id="UP000001591">
    <property type="component" value="Chromosome"/>
</dbReference>
<keyword evidence="2" id="KW-1185">Reference proteome</keyword>
<sequence>MTAAALSVTEETPTLARAFPPYGPDALARQIMTALDRCRRLGHHDPSVTLTRPTAVVEGVQGLLRDAGLRPSVKPAGVGGCLVLTVRG</sequence>
<gene>
    <name evidence="1" type="ordered locus">RC1_3272</name>
</gene>
<dbReference type="EMBL" id="CP000613">
    <property type="protein sequence ID" value="ACJ00634.1"/>
    <property type="molecule type" value="Genomic_DNA"/>
</dbReference>
<dbReference type="HOGENOM" id="CLU_2466928_0_0_5"/>